<dbReference type="GeneID" id="140696525"/>
<dbReference type="Proteomes" id="UP001652581">
    <property type="component" value="Chromosome 5"/>
</dbReference>
<name>A0ABM5DB30_VICPA</name>
<proteinExistence type="predicted"/>
<reference evidence="2" key="1">
    <citation type="submission" date="2025-08" db="UniProtKB">
        <authorList>
            <consortium name="RefSeq"/>
        </authorList>
    </citation>
    <scope>IDENTIFICATION</scope>
</reference>
<dbReference type="RefSeq" id="XP_072818112.1">
    <property type="nucleotide sequence ID" value="XM_072962011.1"/>
</dbReference>
<organism evidence="1 2">
    <name type="scientific">Vicugna pacos</name>
    <name type="common">Alpaca</name>
    <name type="synonym">Lama pacos</name>
    <dbReference type="NCBI Taxonomy" id="30538"/>
    <lineage>
        <taxon>Eukaryota</taxon>
        <taxon>Metazoa</taxon>
        <taxon>Chordata</taxon>
        <taxon>Craniata</taxon>
        <taxon>Vertebrata</taxon>
        <taxon>Euteleostomi</taxon>
        <taxon>Mammalia</taxon>
        <taxon>Eutheria</taxon>
        <taxon>Laurasiatheria</taxon>
        <taxon>Artiodactyla</taxon>
        <taxon>Tylopoda</taxon>
        <taxon>Camelidae</taxon>
        <taxon>Vicugna</taxon>
    </lineage>
</organism>
<keyword evidence="1" id="KW-1185">Reference proteome</keyword>
<accession>A0ABM5DB30</accession>
<sequence>MLRLVSALGIYCGWAAVRRHLLSPKSLLEQCWARLMCGSLHTVAPASAPYSATATTSTFCFTISAITPTISLTISTTASTICPAINPSAPPPHHQLPHLPCHLLRQHRCLPPTTANIFAPSTTVTGGSHSLCRCPTLWARTGRQYGVGGAELSCAQGLREPEAAYILEGGNARWHHLNRVTLSKCSLGIWAVLSCLTKVTGENTRKQLALLAASPQTPALAKHLGDVALQGKDPQSERALRMLATRSQDLFLETEMLSGKHSPTGTQSAHFTFSLLRREDNGSLEVEDAQDYSESSVVKEGAGRRVRIEAKHRREGIYSKVDDYLRCSNLLYSDG</sequence>
<gene>
    <name evidence="2" type="primary">LOC140696525</name>
</gene>
<evidence type="ECO:0000313" key="1">
    <source>
        <dbReference type="Proteomes" id="UP001652581"/>
    </source>
</evidence>
<protein>
    <submittedName>
        <fullName evidence="2">Uncharacterized protein</fullName>
    </submittedName>
</protein>
<evidence type="ECO:0000313" key="2">
    <source>
        <dbReference type="RefSeq" id="XP_072818112.1"/>
    </source>
</evidence>